<dbReference type="InterPro" id="IPR008283">
    <property type="entry name" value="Peptidase_M17_N"/>
</dbReference>
<dbReference type="EMBL" id="UINC01067378">
    <property type="protein sequence ID" value="SVB98990.1"/>
    <property type="molecule type" value="Genomic_DNA"/>
</dbReference>
<dbReference type="Pfam" id="PF00883">
    <property type="entry name" value="Peptidase_M17"/>
    <property type="match status" value="1"/>
</dbReference>
<dbReference type="GO" id="GO:0030145">
    <property type="term" value="F:manganese ion binding"/>
    <property type="evidence" value="ECO:0007669"/>
    <property type="project" value="InterPro"/>
</dbReference>
<dbReference type="SUPFAM" id="SSF52949">
    <property type="entry name" value="Macro domain-like"/>
    <property type="match status" value="1"/>
</dbReference>
<keyword evidence="4" id="KW-0378">Hydrolase</keyword>
<dbReference type="GO" id="GO:0006508">
    <property type="term" value="P:proteolysis"/>
    <property type="evidence" value="ECO:0007669"/>
    <property type="project" value="UniProtKB-KW"/>
</dbReference>
<dbReference type="Pfam" id="PF02789">
    <property type="entry name" value="Peptidase_M17_N"/>
    <property type="match status" value="1"/>
</dbReference>
<evidence type="ECO:0000256" key="4">
    <source>
        <dbReference type="ARBA" id="ARBA00022801"/>
    </source>
</evidence>
<evidence type="ECO:0000256" key="1">
    <source>
        <dbReference type="ARBA" id="ARBA00009528"/>
    </source>
</evidence>
<reference evidence="6" key="1">
    <citation type="submission" date="2018-05" db="EMBL/GenBank/DDBJ databases">
        <authorList>
            <person name="Lanie J.A."/>
            <person name="Ng W.-L."/>
            <person name="Kazmierczak K.M."/>
            <person name="Andrzejewski T.M."/>
            <person name="Davidsen T.M."/>
            <person name="Wayne K.J."/>
            <person name="Tettelin H."/>
            <person name="Glass J.I."/>
            <person name="Rusch D."/>
            <person name="Podicherti R."/>
            <person name="Tsui H.-C.T."/>
            <person name="Winkler M.E."/>
        </authorList>
    </citation>
    <scope>NUCLEOTIDE SEQUENCE</scope>
</reference>
<dbReference type="PROSITE" id="PS00631">
    <property type="entry name" value="CYTOSOL_AP"/>
    <property type="match status" value="1"/>
</dbReference>
<evidence type="ECO:0000313" key="6">
    <source>
        <dbReference type="EMBL" id="SVB98990.1"/>
    </source>
</evidence>
<evidence type="ECO:0000259" key="5">
    <source>
        <dbReference type="PROSITE" id="PS00631"/>
    </source>
</evidence>
<comment type="similarity">
    <text evidence="1">Belongs to the peptidase M17 family.</text>
</comment>
<dbReference type="PANTHER" id="PTHR11963">
    <property type="entry name" value="LEUCINE AMINOPEPTIDASE-RELATED"/>
    <property type="match status" value="1"/>
</dbReference>
<dbReference type="GO" id="GO:0070006">
    <property type="term" value="F:metalloaminopeptidase activity"/>
    <property type="evidence" value="ECO:0007669"/>
    <property type="project" value="InterPro"/>
</dbReference>
<evidence type="ECO:0000256" key="2">
    <source>
        <dbReference type="ARBA" id="ARBA00022438"/>
    </source>
</evidence>
<dbReference type="Gene3D" id="3.40.630.10">
    <property type="entry name" value="Zn peptidases"/>
    <property type="match status" value="1"/>
</dbReference>
<keyword evidence="3" id="KW-0645">Protease</keyword>
<protein>
    <recommendedName>
        <fullName evidence="5">Cytosol aminopeptidase domain-containing protein</fullName>
    </recommendedName>
</protein>
<dbReference type="PRINTS" id="PR00481">
    <property type="entry name" value="LAMNOPPTDASE"/>
</dbReference>
<dbReference type="PANTHER" id="PTHR11963:SF23">
    <property type="entry name" value="CYTOSOL AMINOPEPTIDASE"/>
    <property type="match status" value="1"/>
</dbReference>
<dbReference type="NCBIfam" id="NF002074">
    <property type="entry name" value="PRK00913.1-4"/>
    <property type="match status" value="1"/>
</dbReference>
<accession>A0A382IH71</accession>
<feature type="non-terminal residue" evidence="6">
    <location>
        <position position="420"/>
    </location>
</feature>
<dbReference type="GO" id="GO:0005737">
    <property type="term" value="C:cytoplasm"/>
    <property type="evidence" value="ECO:0007669"/>
    <property type="project" value="InterPro"/>
</dbReference>
<dbReference type="SUPFAM" id="SSF53187">
    <property type="entry name" value="Zn-dependent exopeptidases"/>
    <property type="match status" value="1"/>
</dbReference>
<organism evidence="6">
    <name type="scientific">marine metagenome</name>
    <dbReference type="NCBI Taxonomy" id="408172"/>
    <lineage>
        <taxon>unclassified sequences</taxon>
        <taxon>metagenomes</taxon>
        <taxon>ecological metagenomes</taxon>
    </lineage>
</organism>
<proteinExistence type="inferred from homology"/>
<dbReference type="Gene3D" id="3.40.220.10">
    <property type="entry name" value="Leucine Aminopeptidase, subunit E, domain 1"/>
    <property type="match status" value="1"/>
</dbReference>
<gene>
    <name evidence="6" type="ORF">METZ01_LOCUS251844</name>
</gene>
<name>A0A382IH71_9ZZZZ</name>
<dbReference type="InterPro" id="IPR000819">
    <property type="entry name" value="Peptidase_M17_C"/>
</dbReference>
<dbReference type="CDD" id="cd00433">
    <property type="entry name" value="Peptidase_M17"/>
    <property type="match status" value="1"/>
</dbReference>
<evidence type="ECO:0000256" key="3">
    <source>
        <dbReference type="ARBA" id="ARBA00022670"/>
    </source>
</evidence>
<dbReference type="AlphaFoldDB" id="A0A382IH71"/>
<sequence length="420" mass="45524">MNFLTNTNKAIEAKVDCLILPIFSDHKLRGAAKTINTANNKIISDFQRNKDIQGKIGQCRILPVAGKPYKRLVLVGCGKYDKYSEKNYKKALISALSKLSMTTHKSAISFLSTSDICGKKAGTEYRSTKILAEAWHQISYQYTATKPSNEKKISLNKLYHGTNGKARSSEMKKGFSHGDAIGKGIKKVRLLGDLPSNICTPTHLANEAKKIGRKHKTLSVKVLNESQMKKFGMNSLLSVTAGASEPAKMIIAEYKGARKNEKPIAIVGKGITFDTGGISLKPSNNMDEMKYDMCGAATTIGLLQVVAELDLNLNAVFIIPTCENVPSSTATKPGDIVKSMSGQTIEILNTDAEGRLILADALTYAQRFKPKSIIDMATLTGACVVALGQHHSGLMSNSDRLAEKLLNAGIDSGDATWRLP</sequence>
<dbReference type="InterPro" id="IPR043472">
    <property type="entry name" value="Macro_dom-like"/>
</dbReference>
<keyword evidence="2" id="KW-0031">Aminopeptidase</keyword>
<dbReference type="InterPro" id="IPR011356">
    <property type="entry name" value="Leucine_aapep/pepB"/>
</dbReference>
<feature type="domain" description="Cytosol aminopeptidase" evidence="5">
    <location>
        <begin position="349"/>
        <end position="356"/>
    </location>
</feature>